<dbReference type="InterPro" id="IPR000262">
    <property type="entry name" value="FMN-dep_DH"/>
</dbReference>
<feature type="domain" description="FMN hydroxy acid dehydrogenase" evidence="6">
    <location>
        <begin position="1"/>
        <end position="344"/>
    </location>
</feature>
<evidence type="ECO:0000256" key="5">
    <source>
        <dbReference type="ARBA" id="ARBA00024042"/>
    </source>
</evidence>
<evidence type="ECO:0000256" key="3">
    <source>
        <dbReference type="ARBA" id="ARBA00022643"/>
    </source>
</evidence>
<dbReference type="SUPFAM" id="SSF51395">
    <property type="entry name" value="FMN-linked oxidoreductases"/>
    <property type="match status" value="1"/>
</dbReference>
<dbReference type="EMBL" id="JAATVY010000023">
    <property type="protein sequence ID" value="NJC72918.1"/>
    <property type="molecule type" value="Genomic_DNA"/>
</dbReference>
<keyword evidence="3" id="KW-0288">FMN</keyword>
<gene>
    <name evidence="7" type="ORF">HC031_24840</name>
</gene>
<dbReference type="CDD" id="cd02809">
    <property type="entry name" value="alpha_hydroxyacid_oxid_FMN"/>
    <property type="match status" value="1"/>
</dbReference>
<comment type="cofactor">
    <cofactor evidence="1">
        <name>FMN</name>
        <dbReference type="ChEBI" id="CHEBI:58210"/>
    </cofactor>
</comment>
<comment type="similarity">
    <text evidence="5">Belongs to the FMN-dependent alpha-hydroxy acid dehydrogenase family.</text>
</comment>
<name>A0ABX0Y4G9_9ACTN</name>
<dbReference type="Proteomes" id="UP000722989">
    <property type="component" value="Unassembled WGS sequence"/>
</dbReference>
<dbReference type="PANTHER" id="PTHR10578">
    <property type="entry name" value="S -2-HYDROXY-ACID OXIDASE-RELATED"/>
    <property type="match status" value="1"/>
</dbReference>
<evidence type="ECO:0000256" key="4">
    <source>
        <dbReference type="ARBA" id="ARBA00023002"/>
    </source>
</evidence>
<protein>
    <submittedName>
        <fullName evidence="7">Alpha-hydroxy-acid oxidizing protein</fullName>
    </submittedName>
</protein>
<dbReference type="InterPro" id="IPR013785">
    <property type="entry name" value="Aldolase_TIM"/>
</dbReference>
<evidence type="ECO:0000313" key="7">
    <source>
        <dbReference type="EMBL" id="NJC72918.1"/>
    </source>
</evidence>
<evidence type="ECO:0000256" key="1">
    <source>
        <dbReference type="ARBA" id="ARBA00001917"/>
    </source>
</evidence>
<dbReference type="PANTHER" id="PTHR10578:SF107">
    <property type="entry name" value="2-HYDROXYACID OXIDASE 1"/>
    <property type="match status" value="1"/>
</dbReference>
<accession>A0ABX0Y4G9</accession>
<keyword evidence="2" id="KW-0285">Flavoprotein</keyword>
<dbReference type="RefSeq" id="WP_167927829.1">
    <property type="nucleotide sequence ID" value="NZ_JAATVY010000023.1"/>
</dbReference>
<evidence type="ECO:0000259" key="6">
    <source>
        <dbReference type="PROSITE" id="PS51349"/>
    </source>
</evidence>
<dbReference type="PIRSF" id="PIRSF000138">
    <property type="entry name" value="Al-hdrx_acd_dh"/>
    <property type="match status" value="1"/>
</dbReference>
<dbReference type="InterPro" id="IPR012133">
    <property type="entry name" value="Alpha-hydoxy_acid_DH_FMN"/>
</dbReference>
<reference evidence="7 8" key="1">
    <citation type="submission" date="2020-03" db="EMBL/GenBank/DDBJ databases">
        <title>WGS of the type strain of Planosporangium spp.</title>
        <authorList>
            <person name="Thawai C."/>
        </authorList>
    </citation>
    <scope>NUCLEOTIDE SEQUENCE [LARGE SCALE GENOMIC DNA]</scope>
    <source>
        <strain evidence="7 8">TBRC 5610</strain>
    </source>
</reference>
<keyword evidence="4" id="KW-0560">Oxidoreductase</keyword>
<organism evidence="7 8">
    <name type="scientific">Planosporangium thailandense</name>
    <dbReference type="NCBI Taxonomy" id="765197"/>
    <lineage>
        <taxon>Bacteria</taxon>
        <taxon>Bacillati</taxon>
        <taxon>Actinomycetota</taxon>
        <taxon>Actinomycetes</taxon>
        <taxon>Micromonosporales</taxon>
        <taxon>Micromonosporaceae</taxon>
        <taxon>Planosporangium</taxon>
    </lineage>
</organism>
<sequence length="344" mass="35607">MDFTKWTAAALRALDPLVWSYFMATADPTESTEHDNDAWQRIEIVPRVLRGVENIDTTATLPACAPLASPLVIAPTAGHGLACEEAELASARAAASTGTLMIYSHSATVGVEEFGAAATSPWWAQAYLLRDPARTRDYLDRAAAAGACAIVLTVDGSVPVGSASFRTTVQARLSAVAGNFPGSTWTEMVATYATGLTVDHISTVAGQTTLPVYAKGVLNPIDAARAVDAGAAGIIVSNHGRRQMGGVVSTAKALPRIVDAVAERVPVIVDGGIRSGLDVFRALALGASAVAVGRPVLWGLAADGAAGVTAVLTTLIEELRQAMAGAGVGRIEQISRDLVRPPSW</sequence>
<dbReference type="Gene3D" id="3.20.20.70">
    <property type="entry name" value="Aldolase class I"/>
    <property type="match status" value="1"/>
</dbReference>
<proteinExistence type="inferred from homology"/>
<keyword evidence="8" id="KW-1185">Reference proteome</keyword>
<comment type="caution">
    <text evidence="7">The sequence shown here is derived from an EMBL/GenBank/DDBJ whole genome shotgun (WGS) entry which is preliminary data.</text>
</comment>
<dbReference type="Pfam" id="PF01070">
    <property type="entry name" value="FMN_dh"/>
    <property type="match status" value="1"/>
</dbReference>
<dbReference type="InterPro" id="IPR037396">
    <property type="entry name" value="FMN_HAD"/>
</dbReference>
<dbReference type="PROSITE" id="PS51349">
    <property type="entry name" value="FMN_HYDROXY_ACID_DH_2"/>
    <property type="match status" value="1"/>
</dbReference>
<evidence type="ECO:0000256" key="2">
    <source>
        <dbReference type="ARBA" id="ARBA00022630"/>
    </source>
</evidence>
<evidence type="ECO:0000313" key="8">
    <source>
        <dbReference type="Proteomes" id="UP000722989"/>
    </source>
</evidence>